<accession>A0A5D8QCN3</accession>
<dbReference type="RefSeq" id="WP_149544947.1">
    <property type="nucleotide sequence ID" value="NZ_VTPS01000006.1"/>
</dbReference>
<evidence type="ECO:0000313" key="6">
    <source>
        <dbReference type="Proteomes" id="UP000322976"/>
    </source>
</evidence>
<dbReference type="Proteomes" id="UP000322976">
    <property type="component" value="Unassembled WGS sequence"/>
</dbReference>
<gene>
    <name evidence="5" type="ORF">FWJ32_05355</name>
</gene>
<evidence type="ECO:0000313" key="5">
    <source>
        <dbReference type="EMBL" id="TZE82435.1"/>
    </source>
</evidence>
<evidence type="ECO:0000259" key="3">
    <source>
        <dbReference type="Pfam" id="PF00483"/>
    </source>
</evidence>
<dbReference type="CDD" id="cd04181">
    <property type="entry name" value="NTP_transferase"/>
    <property type="match status" value="1"/>
</dbReference>
<dbReference type="Gene3D" id="2.160.10.10">
    <property type="entry name" value="Hexapeptide repeat proteins"/>
    <property type="match status" value="1"/>
</dbReference>
<proteinExistence type="inferred from homology"/>
<name>A0A5D8QCN3_9THEO</name>
<dbReference type="InterPro" id="IPR056729">
    <property type="entry name" value="GMPPB_C"/>
</dbReference>
<dbReference type="EMBL" id="VTPS01000006">
    <property type="protein sequence ID" value="TZE82435.1"/>
    <property type="molecule type" value="Genomic_DNA"/>
</dbReference>
<feature type="domain" description="Nucleotidyl transferase" evidence="3">
    <location>
        <begin position="2"/>
        <end position="232"/>
    </location>
</feature>
<sequence length="340" mass="37840">MKALLLAGGKGTRLYPLTHSIPKPMVPVLNKPLLERTINYIKGYGIDEIVMSLCYQPEQIMNYFKDGSRFGVKIYYCIEESPLGTGGAIKNAERYLDDTFLIFNSDIITDINLRDLIDYHMASGARVTIALTRVDNPSAYGLVETDNDGRITAFKEKPRPEEITTNFINAGIYVFERDVLDFIPAGREVSVEKEVYPGLLSAGVKMYAYKNNNYWIDIGTPHKYLELHNSILDGLFTYPFIEMDYKNRIVIGKNSYISPTAKLIPPIAIGDNCYIGNDVIIGPRAVIGNNIEIGPGSYIRNSIIWEGCKIGSGSKLSNTIIGINCTIGDNKDVSYGVIAY</sequence>
<dbReference type="Pfam" id="PF25087">
    <property type="entry name" value="GMPPB_C"/>
    <property type="match status" value="1"/>
</dbReference>
<dbReference type="PANTHER" id="PTHR22572">
    <property type="entry name" value="SUGAR-1-PHOSPHATE GUANYL TRANSFERASE"/>
    <property type="match status" value="1"/>
</dbReference>
<dbReference type="GO" id="GO:0016740">
    <property type="term" value="F:transferase activity"/>
    <property type="evidence" value="ECO:0007669"/>
    <property type="project" value="UniProtKB-KW"/>
</dbReference>
<keyword evidence="6" id="KW-1185">Reference proteome</keyword>
<reference evidence="5 6" key="1">
    <citation type="submission" date="2019-08" db="EMBL/GenBank/DDBJ databases">
        <title>Calorimonas adulescens gen. nov., sp. nov., an anaerobic thermophilic bacterium from Sakhalin hot spring.</title>
        <authorList>
            <person name="Khomyakova M.A."/>
            <person name="Merkel A.Y."/>
            <person name="Novikov A."/>
            <person name="Bonch-Osmolovskaya E.A."/>
            <person name="Slobodkin A.I."/>
        </authorList>
    </citation>
    <scope>NUCLEOTIDE SEQUENCE [LARGE SCALE GENOMIC DNA]</scope>
    <source>
        <strain evidence="5 6">A05MB</strain>
    </source>
</reference>
<dbReference type="FunFam" id="3.90.550.10:FF:000013">
    <property type="entry name" value="mannose-1-phosphate guanyltransferase beta"/>
    <property type="match status" value="1"/>
</dbReference>
<dbReference type="Gene3D" id="3.90.550.10">
    <property type="entry name" value="Spore Coat Polysaccharide Biosynthesis Protein SpsA, Chain A"/>
    <property type="match status" value="1"/>
</dbReference>
<evidence type="ECO:0000256" key="2">
    <source>
        <dbReference type="ARBA" id="ARBA00022679"/>
    </source>
</evidence>
<protein>
    <submittedName>
        <fullName evidence="5">NDP-sugar synthase</fullName>
    </submittedName>
</protein>
<feature type="domain" description="Mannose-1-phosphate guanyltransferase C-terminal" evidence="4">
    <location>
        <begin position="264"/>
        <end position="334"/>
    </location>
</feature>
<dbReference type="AlphaFoldDB" id="A0A5D8QCN3"/>
<evidence type="ECO:0000259" key="4">
    <source>
        <dbReference type="Pfam" id="PF25087"/>
    </source>
</evidence>
<dbReference type="InterPro" id="IPR029044">
    <property type="entry name" value="Nucleotide-diphossugar_trans"/>
</dbReference>
<comment type="caution">
    <text evidence="5">The sequence shown here is derived from an EMBL/GenBank/DDBJ whole genome shotgun (WGS) entry which is preliminary data.</text>
</comment>
<dbReference type="SUPFAM" id="SSF53448">
    <property type="entry name" value="Nucleotide-diphospho-sugar transferases"/>
    <property type="match status" value="1"/>
</dbReference>
<evidence type="ECO:0000256" key="1">
    <source>
        <dbReference type="ARBA" id="ARBA00007274"/>
    </source>
</evidence>
<organism evidence="5 6">
    <name type="scientific">Calorimonas adulescens</name>
    <dbReference type="NCBI Taxonomy" id="2606906"/>
    <lineage>
        <taxon>Bacteria</taxon>
        <taxon>Bacillati</taxon>
        <taxon>Bacillota</taxon>
        <taxon>Clostridia</taxon>
        <taxon>Thermoanaerobacterales</taxon>
        <taxon>Thermoanaerobacteraceae</taxon>
        <taxon>Calorimonas</taxon>
    </lineage>
</organism>
<comment type="similarity">
    <text evidence="1">Belongs to the transferase hexapeptide repeat family.</text>
</comment>
<dbReference type="InterPro" id="IPR005835">
    <property type="entry name" value="NTP_transferase_dom"/>
</dbReference>
<dbReference type="InterPro" id="IPR050486">
    <property type="entry name" value="Mannose-1P_guanyltransferase"/>
</dbReference>
<keyword evidence="2" id="KW-0808">Transferase</keyword>
<dbReference type="Pfam" id="PF00483">
    <property type="entry name" value="NTP_transferase"/>
    <property type="match status" value="1"/>
</dbReference>